<evidence type="ECO:0000313" key="2">
    <source>
        <dbReference type="Proteomes" id="UP000265520"/>
    </source>
</evidence>
<reference evidence="1 2" key="1">
    <citation type="journal article" date="2018" name="Front. Plant Sci.">
        <title>Red Clover (Trifolium pratense) and Zigzag Clover (T. medium) - A Picture of Genomic Similarities and Differences.</title>
        <authorList>
            <person name="Dluhosova J."/>
            <person name="Istvanek J."/>
            <person name="Nedelnik J."/>
            <person name="Repkova J."/>
        </authorList>
    </citation>
    <scope>NUCLEOTIDE SEQUENCE [LARGE SCALE GENOMIC DNA]</scope>
    <source>
        <strain evidence="2">cv. 10/8</strain>
        <tissue evidence="1">Leaf</tissue>
    </source>
</reference>
<evidence type="ECO:0000313" key="1">
    <source>
        <dbReference type="EMBL" id="MCI05562.1"/>
    </source>
</evidence>
<dbReference type="AlphaFoldDB" id="A0A392P1E5"/>
<comment type="caution">
    <text evidence="1">The sequence shown here is derived from an EMBL/GenBank/DDBJ whole genome shotgun (WGS) entry which is preliminary data.</text>
</comment>
<name>A0A392P1E5_9FABA</name>
<keyword evidence="2" id="KW-1185">Reference proteome</keyword>
<organism evidence="1 2">
    <name type="scientific">Trifolium medium</name>
    <dbReference type="NCBI Taxonomy" id="97028"/>
    <lineage>
        <taxon>Eukaryota</taxon>
        <taxon>Viridiplantae</taxon>
        <taxon>Streptophyta</taxon>
        <taxon>Embryophyta</taxon>
        <taxon>Tracheophyta</taxon>
        <taxon>Spermatophyta</taxon>
        <taxon>Magnoliopsida</taxon>
        <taxon>eudicotyledons</taxon>
        <taxon>Gunneridae</taxon>
        <taxon>Pentapetalae</taxon>
        <taxon>rosids</taxon>
        <taxon>fabids</taxon>
        <taxon>Fabales</taxon>
        <taxon>Fabaceae</taxon>
        <taxon>Papilionoideae</taxon>
        <taxon>50 kb inversion clade</taxon>
        <taxon>NPAAA clade</taxon>
        <taxon>Hologalegina</taxon>
        <taxon>IRL clade</taxon>
        <taxon>Trifolieae</taxon>
        <taxon>Trifolium</taxon>
    </lineage>
</organism>
<proteinExistence type="predicted"/>
<protein>
    <submittedName>
        <fullName evidence="1">Uncharacterized protein</fullName>
    </submittedName>
</protein>
<dbReference type="EMBL" id="LXQA010059050">
    <property type="protein sequence ID" value="MCI05562.1"/>
    <property type="molecule type" value="Genomic_DNA"/>
</dbReference>
<dbReference type="Proteomes" id="UP000265520">
    <property type="component" value="Unassembled WGS sequence"/>
</dbReference>
<accession>A0A392P1E5</accession>
<feature type="non-terminal residue" evidence="1">
    <location>
        <position position="45"/>
    </location>
</feature>
<sequence>MTVVAVLILKVLYPHNKSWTGDTFRLRCCWNLEVKRYAAVRKIAA</sequence>